<feature type="transmembrane region" description="Helical" evidence="2">
    <location>
        <begin position="6"/>
        <end position="25"/>
    </location>
</feature>
<name>A0AAU8WV52_9VIBR</name>
<feature type="transmembrane region" description="Helical" evidence="2">
    <location>
        <begin position="87"/>
        <end position="111"/>
    </location>
</feature>
<dbReference type="KEGG" id="vti:CEQ48_12095"/>
<reference evidence="4" key="1">
    <citation type="journal article" date="2017" name="Genome Announc.">
        <title>Complete Genome Sequence of Vibrio sp. Strain 2521-89, a Close Relative of Vibrio cholerae Isolated from Lake Water in New Mexico, USA.</title>
        <authorList>
            <person name="Liang K."/>
            <person name="Orata F.D."/>
            <person name="Winkjer N.S."/>
            <person name="Rowe L.A."/>
            <person name="Tarr C.L."/>
            <person name="Boucher Y."/>
        </authorList>
    </citation>
    <scope>NUCLEOTIDE SEQUENCE [LARGE SCALE GENOMIC DNA]</scope>
    <source>
        <strain evidence="4">2521-89</strain>
    </source>
</reference>
<protein>
    <submittedName>
        <fullName evidence="3">Uncharacterized protein</fullName>
    </submittedName>
</protein>
<feature type="transmembrane region" description="Helical" evidence="2">
    <location>
        <begin position="37"/>
        <end position="67"/>
    </location>
</feature>
<proteinExistence type="predicted"/>
<gene>
    <name evidence="3" type="ORF">CEQ48_12095</name>
</gene>
<keyword evidence="2" id="KW-1133">Transmembrane helix</keyword>
<reference evidence="3 4" key="2">
    <citation type="submission" date="2017-06" db="EMBL/GenBank/DDBJ databases">
        <title>Complete genome sequence of Vibrio sp. 2521-89, a close relative of Vibrio cholerae isolated from lake water in New Mexico, USA.</title>
        <authorList>
            <person name="Liang K."/>
            <person name="Orata F.D."/>
            <person name="Winkjer N.S."/>
            <person name="Tarr C.L."/>
            <person name="Boucher Y."/>
        </authorList>
    </citation>
    <scope>NUCLEOTIDE SEQUENCE [LARGE SCALE GENOMIC DNA]</scope>
    <source>
        <strain evidence="3 4">2521-89</strain>
    </source>
</reference>
<feature type="compositionally biased region" description="Polar residues" evidence="1">
    <location>
        <begin position="262"/>
        <end position="282"/>
    </location>
</feature>
<evidence type="ECO:0000313" key="4">
    <source>
        <dbReference type="Proteomes" id="UP000198371"/>
    </source>
</evidence>
<feature type="region of interest" description="Disordered" evidence="1">
    <location>
        <begin position="252"/>
        <end position="282"/>
    </location>
</feature>
<dbReference type="EMBL" id="CP022353">
    <property type="protein sequence ID" value="ASK55491.1"/>
    <property type="molecule type" value="Genomic_DNA"/>
</dbReference>
<evidence type="ECO:0000256" key="1">
    <source>
        <dbReference type="SAM" id="MobiDB-lite"/>
    </source>
</evidence>
<keyword evidence="2" id="KW-0472">Membrane</keyword>
<evidence type="ECO:0000256" key="2">
    <source>
        <dbReference type="SAM" id="Phobius"/>
    </source>
</evidence>
<evidence type="ECO:0000313" key="3">
    <source>
        <dbReference type="EMBL" id="ASK55491.1"/>
    </source>
</evidence>
<dbReference type="AlphaFoldDB" id="A0AAU8WV52"/>
<keyword evidence="4" id="KW-1185">Reference proteome</keyword>
<accession>A0AAU8WV52</accession>
<dbReference type="RefSeq" id="WP_089071418.1">
    <property type="nucleotide sequence ID" value="NZ_CAWNXE010000022.1"/>
</dbReference>
<sequence length="282" mass="31674">MSAVLILLILVSGFVFTSLHIPARFKQKRTTGWDSYFYVVAWGTLWGFIAAIICVLIDFFNCVALTIEYLGYNLKDVSKLSIKFDDIRTIAFAFVSVSIALICGLLSRLYFTLFPDKKLKHIAKIAKNDHLDTFILEASATQIPILVTLGSRKCYVGICFGEAGFDDGGSEHISLLPLLSGYRDKDKLSLNILTNYHIHYEDNDLYDGTHDNLTLDQFRVIIPKSEVEIYSFFDIATFKQFKEVEKKCDKNGADNGIGIPNSEFSASSVQESYRDFNSTSSG</sequence>
<organism evidence="3 4">
    <name type="scientific">Vibrio tarriae</name>
    <dbReference type="NCBI Taxonomy" id="2014742"/>
    <lineage>
        <taxon>Bacteria</taxon>
        <taxon>Pseudomonadati</taxon>
        <taxon>Pseudomonadota</taxon>
        <taxon>Gammaproteobacteria</taxon>
        <taxon>Vibrionales</taxon>
        <taxon>Vibrionaceae</taxon>
        <taxon>Vibrio</taxon>
    </lineage>
</organism>
<keyword evidence="2" id="KW-0812">Transmembrane</keyword>
<dbReference type="Proteomes" id="UP000198371">
    <property type="component" value="Chromosome 1"/>
</dbReference>